<keyword evidence="1" id="KW-0175">Coiled coil</keyword>
<dbReference type="Pfam" id="PF01548">
    <property type="entry name" value="DEDD_Tnp_IS110"/>
    <property type="match status" value="1"/>
</dbReference>
<comment type="caution">
    <text evidence="4">The sequence shown here is derived from an EMBL/GenBank/DDBJ whole genome shotgun (WGS) entry which is preliminary data.</text>
</comment>
<evidence type="ECO:0000259" key="3">
    <source>
        <dbReference type="Pfam" id="PF02371"/>
    </source>
</evidence>
<keyword evidence="5" id="KW-1185">Reference proteome</keyword>
<dbReference type="InterPro" id="IPR047650">
    <property type="entry name" value="Transpos_IS110"/>
</dbReference>
<accession>A0ABV7ZZG7</accession>
<gene>
    <name evidence="4" type="ORF">ACFOOG_12500</name>
</gene>
<organism evidence="4 5">
    <name type="scientific">Saccharospirillum mangrovi</name>
    <dbReference type="NCBI Taxonomy" id="2161747"/>
    <lineage>
        <taxon>Bacteria</taxon>
        <taxon>Pseudomonadati</taxon>
        <taxon>Pseudomonadota</taxon>
        <taxon>Gammaproteobacteria</taxon>
        <taxon>Oceanospirillales</taxon>
        <taxon>Saccharospirillaceae</taxon>
        <taxon>Saccharospirillum</taxon>
    </lineage>
</organism>
<sequence length="331" mass="36874">MRVFVGIDIAAKSFDLVVWKHGKNQPVLTFPQNPQGHAKALKKLQMVKPERVVLEATGIYYLDLAVALHRGNIPVSVLNPRSFKHFAQLKLQGSKTDGIDSALLAEYGERMMPRLWTPPTPGKLGLRDLGRQINRLIHARTQAKNRLHALSAKQDTLGLLLDDEQEGIEQLNRRIERLKNAALELINVSSELAKHWKHMMAAKGIAEASALVILAELCVLPDTLKAPQVSRYAGLDVRITQSGTSIHKPGRMSKAGNMYLRSALFMPAMTAVQYEPRAKAFYDALVARGKKKIQALCAVMRKYLTGLWACIKSDTPFDAERLFSAEHMKPA</sequence>
<protein>
    <submittedName>
        <fullName evidence="4">IS110 family transposase</fullName>
    </submittedName>
</protein>
<dbReference type="NCBIfam" id="NF033542">
    <property type="entry name" value="transpos_IS110"/>
    <property type="match status" value="1"/>
</dbReference>
<evidence type="ECO:0000259" key="2">
    <source>
        <dbReference type="Pfam" id="PF01548"/>
    </source>
</evidence>
<feature type="coiled-coil region" evidence="1">
    <location>
        <begin position="126"/>
        <end position="188"/>
    </location>
</feature>
<dbReference type="InterPro" id="IPR003346">
    <property type="entry name" value="Transposase_20"/>
</dbReference>
<feature type="domain" description="Transposase IS110-like N-terminal" evidence="2">
    <location>
        <begin position="5"/>
        <end position="150"/>
    </location>
</feature>
<dbReference type="PANTHER" id="PTHR33055">
    <property type="entry name" value="TRANSPOSASE FOR INSERTION SEQUENCE ELEMENT IS1111A"/>
    <property type="match status" value="1"/>
</dbReference>
<name>A0ABV7ZZG7_9GAMM</name>
<proteinExistence type="predicted"/>
<feature type="domain" description="Transposase IS116/IS110/IS902 C-terminal" evidence="3">
    <location>
        <begin position="199"/>
        <end position="282"/>
    </location>
</feature>
<dbReference type="RefSeq" id="WP_380697017.1">
    <property type="nucleotide sequence ID" value="NZ_JBHRYR010000003.1"/>
</dbReference>
<dbReference type="Pfam" id="PF02371">
    <property type="entry name" value="Transposase_20"/>
    <property type="match status" value="1"/>
</dbReference>
<dbReference type="PANTHER" id="PTHR33055:SF3">
    <property type="entry name" value="PUTATIVE TRANSPOSASE FOR IS117-RELATED"/>
    <property type="match status" value="1"/>
</dbReference>
<evidence type="ECO:0000313" key="5">
    <source>
        <dbReference type="Proteomes" id="UP001595617"/>
    </source>
</evidence>
<dbReference type="Proteomes" id="UP001595617">
    <property type="component" value="Unassembled WGS sequence"/>
</dbReference>
<dbReference type="EMBL" id="JBHRYR010000003">
    <property type="protein sequence ID" value="MFC3853655.1"/>
    <property type="molecule type" value="Genomic_DNA"/>
</dbReference>
<dbReference type="InterPro" id="IPR002525">
    <property type="entry name" value="Transp_IS110-like_N"/>
</dbReference>
<reference evidence="5" key="1">
    <citation type="journal article" date="2019" name="Int. J. Syst. Evol. Microbiol.">
        <title>The Global Catalogue of Microorganisms (GCM) 10K type strain sequencing project: providing services to taxonomists for standard genome sequencing and annotation.</title>
        <authorList>
            <consortium name="The Broad Institute Genomics Platform"/>
            <consortium name="The Broad Institute Genome Sequencing Center for Infectious Disease"/>
            <person name="Wu L."/>
            <person name="Ma J."/>
        </authorList>
    </citation>
    <scope>NUCLEOTIDE SEQUENCE [LARGE SCALE GENOMIC DNA]</scope>
    <source>
        <strain evidence="5">IBRC 10765</strain>
    </source>
</reference>
<evidence type="ECO:0000256" key="1">
    <source>
        <dbReference type="SAM" id="Coils"/>
    </source>
</evidence>
<evidence type="ECO:0000313" key="4">
    <source>
        <dbReference type="EMBL" id="MFC3853655.1"/>
    </source>
</evidence>